<dbReference type="EMBL" id="JBJIAA010000007">
    <property type="protein sequence ID" value="MFL0250622.1"/>
    <property type="molecule type" value="Genomic_DNA"/>
</dbReference>
<proteinExistence type="predicted"/>
<sequence length="56" mass="6656">MNLEFVNILILLTIPLKYFHGLLRDMFTHLILSKRIHRAGLNKTSVIKKHWLNLCK</sequence>
<accession>A0ABW8TEJ3</accession>
<gene>
    <name evidence="1" type="ORF">ACJDT4_09340</name>
</gene>
<evidence type="ECO:0000313" key="2">
    <source>
        <dbReference type="Proteomes" id="UP001623592"/>
    </source>
</evidence>
<reference evidence="1 2" key="1">
    <citation type="submission" date="2024-11" db="EMBL/GenBank/DDBJ databases">
        <authorList>
            <person name="Heng Y.C."/>
            <person name="Lim A.C.H."/>
            <person name="Lee J.K.Y."/>
            <person name="Kittelmann S."/>
        </authorList>
    </citation>
    <scope>NUCLEOTIDE SEQUENCE [LARGE SCALE GENOMIC DNA]</scope>
    <source>
        <strain evidence="1 2">WILCCON 0114</strain>
    </source>
</reference>
<comment type="caution">
    <text evidence="1">The sequence shown here is derived from an EMBL/GenBank/DDBJ whole genome shotgun (WGS) entry which is preliminary data.</text>
</comment>
<evidence type="ECO:0000313" key="1">
    <source>
        <dbReference type="EMBL" id="MFL0250622.1"/>
    </source>
</evidence>
<dbReference type="Proteomes" id="UP001623592">
    <property type="component" value="Unassembled WGS sequence"/>
</dbReference>
<name>A0ABW8TEJ3_9CLOT</name>
<protein>
    <submittedName>
        <fullName evidence="1">Uncharacterized protein</fullName>
    </submittedName>
</protein>
<organism evidence="1 2">
    <name type="scientific">Clostridium neuense</name>
    <dbReference type="NCBI Taxonomy" id="1728934"/>
    <lineage>
        <taxon>Bacteria</taxon>
        <taxon>Bacillati</taxon>
        <taxon>Bacillota</taxon>
        <taxon>Clostridia</taxon>
        <taxon>Eubacteriales</taxon>
        <taxon>Clostridiaceae</taxon>
        <taxon>Clostridium</taxon>
    </lineage>
</organism>
<keyword evidence="2" id="KW-1185">Reference proteome</keyword>